<protein>
    <submittedName>
        <fullName evidence="1">Uncharacterized protein</fullName>
    </submittedName>
</protein>
<comment type="caution">
    <text evidence="1">The sequence shown here is derived from an EMBL/GenBank/DDBJ whole genome shotgun (WGS) entry which is preliminary data.</text>
</comment>
<gene>
    <name evidence="1" type="ORF">L1987_74386</name>
</gene>
<dbReference type="EMBL" id="CM042042">
    <property type="protein sequence ID" value="KAI3704171.1"/>
    <property type="molecule type" value="Genomic_DNA"/>
</dbReference>
<organism evidence="1 2">
    <name type="scientific">Smallanthus sonchifolius</name>
    <dbReference type="NCBI Taxonomy" id="185202"/>
    <lineage>
        <taxon>Eukaryota</taxon>
        <taxon>Viridiplantae</taxon>
        <taxon>Streptophyta</taxon>
        <taxon>Embryophyta</taxon>
        <taxon>Tracheophyta</taxon>
        <taxon>Spermatophyta</taxon>
        <taxon>Magnoliopsida</taxon>
        <taxon>eudicotyledons</taxon>
        <taxon>Gunneridae</taxon>
        <taxon>Pentapetalae</taxon>
        <taxon>asterids</taxon>
        <taxon>campanulids</taxon>
        <taxon>Asterales</taxon>
        <taxon>Asteraceae</taxon>
        <taxon>Asteroideae</taxon>
        <taxon>Heliantheae alliance</taxon>
        <taxon>Millerieae</taxon>
        <taxon>Smallanthus</taxon>
    </lineage>
</organism>
<reference evidence="1 2" key="2">
    <citation type="journal article" date="2022" name="Mol. Ecol. Resour.">
        <title>The genomes of chicory, endive, great burdock and yacon provide insights into Asteraceae paleo-polyploidization history and plant inulin production.</title>
        <authorList>
            <person name="Fan W."/>
            <person name="Wang S."/>
            <person name="Wang H."/>
            <person name="Wang A."/>
            <person name="Jiang F."/>
            <person name="Liu H."/>
            <person name="Zhao H."/>
            <person name="Xu D."/>
            <person name="Zhang Y."/>
        </authorList>
    </citation>
    <scope>NUCLEOTIDE SEQUENCE [LARGE SCALE GENOMIC DNA]</scope>
    <source>
        <strain evidence="2">cv. Yunnan</strain>
        <tissue evidence="1">Leaves</tissue>
    </source>
</reference>
<sequence>MGNGMSLEDAVTKLISTTESKALLADSRHRQYKERFSLHEAEFKTQKATLQSIETQLGQIAKLLSERQPGCLLSNTETNLKANISAITLRQPGIVGTEECLVRHGPCLVLLGVNNTLVWLKVDHGGVPSEARPVLHGRRTRASLDTALTLKKLFSERLEGSTARA</sequence>
<proteinExistence type="predicted"/>
<accession>A0ACB9A3S4</accession>
<reference evidence="2" key="1">
    <citation type="journal article" date="2022" name="Mol. Ecol. Resour.">
        <title>The genomes of chicory, endive, great burdock and yacon provide insights into Asteraceae palaeo-polyploidization history and plant inulin production.</title>
        <authorList>
            <person name="Fan W."/>
            <person name="Wang S."/>
            <person name="Wang H."/>
            <person name="Wang A."/>
            <person name="Jiang F."/>
            <person name="Liu H."/>
            <person name="Zhao H."/>
            <person name="Xu D."/>
            <person name="Zhang Y."/>
        </authorList>
    </citation>
    <scope>NUCLEOTIDE SEQUENCE [LARGE SCALE GENOMIC DNA]</scope>
    <source>
        <strain evidence="2">cv. Yunnan</strain>
    </source>
</reference>
<dbReference type="Proteomes" id="UP001056120">
    <property type="component" value="Linkage Group LG25"/>
</dbReference>
<evidence type="ECO:0000313" key="1">
    <source>
        <dbReference type="EMBL" id="KAI3704171.1"/>
    </source>
</evidence>
<name>A0ACB9A3S4_9ASTR</name>
<evidence type="ECO:0000313" key="2">
    <source>
        <dbReference type="Proteomes" id="UP001056120"/>
    </source>
</evidence>
<keyword evidence="2" id="KW-1185">Reference proteome</keyword>